<dbReference type="GO" id="GO:0007064">
    <property type="term" value="P:mitotic sister chromatid cohesion"/>
    <property type="evidence" value="ECO:0007669"/>
    <property type="project" value="InterPro"/>
</dbReference>
<feature type="compositionally biased region" description="Basic and acidic residues" evidence="1">
    <location>
        <begin position="19"/>
        <end position="30"/>
    </location>
</feature>
<evidence type="ECO:0000313" key="2">
    <source>
        <dbReference type="EMBL" id="GMM53022.1"/>
    </source>
</evidence>
<dbReference type="GO" id="GO:0031390">
    <property type="term" value="C:Ctf18 RFC-like complex"/>
    <property type="evidence" value="ECO:0007669"/>
    <property type="project" value="InterPro"/>
</dbReference>
<comment type="caution">
    <text evidence="2">The sequence shown here is derived from an EMBL/GenBank/DDBJ whole genome shotgun (WGS) entry which is preliminary data.</text>
</comment>
<organism evidence="2 3">
    <name type="scientific">Starmerella bacillaris</name>
    <name type="common">Yeast</name>
    <name type="synonym">Candida zemplinina</name>
    <dbReference type="NCBI Taxonomy" id="1247836"/>
    <lineage>
        <taxon>Eukaryota</taxon>
        <taxon>Fungi</taxon>
        <taxon>Dikarya</taxon>
        <taxon>Ascomycota</taxon>
        <taxon>Saccharomycotina</taxon>
        <taxon>Dipodascomycetes</taxon>
        <taxon>Dipodascales</taxon>
        <taxon>Trichomonascaceae</taxon>
        <taxon>Starmerella</taxon>
    </lineage>
</organism>
<name>A0AAV5RPI9_STABA</name>
<accession>A0AAV5RPI9</accession>
<dbReference type="InterPro" id="IPR018607">
    <property type="entry name" value="Ctf8"/>
</dbReference>
<dbReference type="AlphaFoldDB" id="A0AAV5RPI9"/>
<sequence>MGIARIRLANLPVSADTENLEKTVGSEDQNKTQPAGSAADPSSQSSQNSQSLLPLKLRTPSGTVLIEVQGGFNIDSQPLFPSDLHSNIFEAIDTNLGILETSLNDESRVEFVVGNQVLVGQIEKLKSPLAVINLQTKEVIEIIRYRCLCNKRPEIRKMT</sequence>
<dbReference type="Proteomes" id="UP001362899">
    <property type="component" value="Unassembled WGS sequence"/>
</dbReference>
<protein>
    <submittedName>
        <fullName evidence="2">Uncharacterized protein</fullName>
    </submittedName>
</protein>
<dbReference type="EMBL" id="BTGC01000008">
    <property type="protein sequence ID" value="GMM53022.1"/>
    <property type="molecule type" value="Genomic_DNA"/>
</dbReference>
<reference evidence="2 3" key="1">
    <citation type="journal article" date="2023" name="Elife">
        <title>Identification of key yeast species and microbe-microbe interactions impacting larval growth of Drosophila in the wild.</title>
        <authorList>
            <person name="Mure A."/>
            <person name="Sugiura Y."/>
            <person name="Maeda R."/>
            <person name="Honda K."/>
            <person name="Sakurai N."/>
            <person name="Takahashi Y."/>
            <person name="Watada M."/>
            <person name="Katoh T."/>
            <person name="Gotoh A."/>
            <person name="Gotoh Y."/>
            <person name="Taniguchi I."/>
            <person name="Nakamura K."/>
            <person name="Hayashi T."/>
            <person name="Katayama T."/>
            <person name="Uemura T."/>
            <person name="Hattori Y."/>
        </authorList>
    </citation>
    <scope>NUCLEOTIDE SEQUENCE [LARGE SCALE GENOMIC DNA]</scope>
    <source>
        <strain evidence="2 3">SB-73</strain>
    </source>
</reference>
<evidence type="ECO:0000313" key="3">
    <source>
        <dbReference type="Proteomes" id="UP001362899"/>
    </source>
</evidence>
<feature type="compositionally biased region" description="Low complexity" evidence="1">
    <location>
        <begin position="34"/>
        <end position="52"/>
    </location>
</feature>
<keyword evidence="3" id="KW-1185">Reference proteome</keyword>
<evidence type="ECO:0000256" key="1">
    <source>
        <dbReference type="SAM" id="MobiDB-lite"/>
    </source>
</evidence>
<dbReference type="Pfam" id="PF09696">
    <property type="entry name" value="Ctf8"/>
    <property type="match status" value="1"/>
</dbReference>
<gene>
    <name evidence="2" type="ORF">DASB73_039850</name>
</gene>
<feature type="region of interest" description="Disordered" evidence="1">
    <location>
        <begin position="17"/>
        <end position="52"/>
    </location>
</feature>
<proteinExistence type="predicted"/>